<reference evidence="1" key="1">
    <citation type="submission" date="2023-10" db="EMBL/GenBank/DDBJ databases">
        <authorList>
            <person name="Domelevo Entfellner J.-B."/>
        </authorList>
    </citation>
    <scope>NUCLEOTIDE SEQUENCE</scope>
</reference>
<dbReference type="Proteomes" id="UP001189624">
    <property type="component" value="Chromosome 6"/>
</dbReference>
<dbReference type="EMBL" id="OY731403">
    <property type="protein sequence ID" value="CAJ1960860.1"/>
    <property type="molecule type" value="Genomic_DNA"/>
</dbReference>
<keyword evidence="2" id="KW-1185">Reference proteome</keyword>
<sequence>MQRALVSSSLSLSTRSLFFPLLPLLFSRPNPIFYKLKSNKPSLTIRNCSNSSFKVKPSSQIRKPLAESQPDSKLTALRHLFSKPGVDIDAYVIPSQDAHQVCFASMSLSINFFV</sequence>
<dbReference type="Gramene" id="rna-AYBTSS11_LOCUS18421">
    <property type="protein sequence ID" value="CAJ1960860.1"/>
    <property type="gene ID" value="gene-AYBTSS11_LOCUS18421"/>
</dbReference>
<protein>
    <submittedName>
        <fullName evidence="1">Uncharacterized protein</fullName>
    </submittedName>
</protein>
<accession>A0AA86SVJ0</accession>
<evidence type="ECO:0000313" key="2">
    <source>
        <dbReference type="Proteomes" id="UP001189624"/>
    </source>
</evidence>
<proteinExistence type="predicted"/>
<evidence type="ECO:0000313" key="1">
    <source>
        <dbReference type="EMBL" id="CAJ1960860.1"/>
    </source>
</evidence>
<dbReference type="AlphaFoldDB" id="A0AA86SVJ0"/>
<organism evidence="1 2">
    <name type="scientific">Sphenostylis stenocarpa</name>
    <dbReference type="NCBI Taxonomy" id="92480"/>
    <lineage>
        <taxon>Eukaryota</taxon>
        <taxon>Viridiplantae</taxon>
        <taxon>Streptophyta</taxon>
        <taxon>Embryophyta</taxon>
        <taxon>Tracheophyta</taxon>
        <taxon>Spermatophyta</taxon>
        <taxon>Magnoliopsida</taxon>
        <taxon>eudicotyledons</taxon>
        <taxon>Gunneridae</taxon>
        <taxon>Pentapetalae</taxon>
        <taxon>rosids</taxon>
        <taxon>fabids</taxon>
        <taxon>Fabales</taxon>
        <taxon>Fabaceae</taxon>
        <taxon>Papilionoideae</taxon>
        <taxon>50 kb inversion clade</taxon>
        <taxon>NPAAA clade</taxon>
        <taxon>indigoferoid/millettioid clade</taxon>
        <taxon>Phaseoleae</taxon>
        <taxon>Sphenostylis</taxon>
    </lineage>
</organism>
<name>A0AA86SVJ0_9FABA</name>
<gene>
    <name evidence="1" type="ORF">AYBTSS11_LOCUS18421</name>
</gene>